<sequence>MGTELPQYVALRSKTDGKYLHYMWNEEEFGEFYKFSGTKKDVDPVSPFAKVEIVPSPGTYGAYIYLRSAYNNKYLIPVKLHGINFLSFSADSPNDDMSLVGVSTRFEPFTPSDMPNTIWFRYAANQTPIYITTNADEDDPALDQLACLYSQDRAYRTYFEYAAWESYEDKMKANEQEIQSRDVEIQTLKGQVAADEGDKVKLKGQVAAWETYEEERKAKLAEEMEKLQSAWESFQSDVTAGADPPKD</sequence>
<dbReference type="Gene3D" id="2.80.10.50">
    <property type="match status" value="1"/>
</dbReference>
<keyword evidence="2" id="KW-1185">Reference proteome</keyword>
<gene>
    <name evidence="1" type="ORF">LITE_LOCUS39901</name>
</gene>
<reference evidence="1" key="1">
    <citation type="submission" date="2022-08" db="EMBL/GenBank/DDBJ databases">
        <authorList>
            <person name="Gutierrez-Valencia J."/>
        </authorList>
    </citation>
    <scope>NUCLEOTIDE SEQUENCE</scope>
</reference>
<dbReference type="Proteomes" id="UP001154282">
    <property type="component" value="Unassembled WGS sequence"/>
</dbReference>
<evidence type="ECO:0000313" key="2">
    <source>
        <dbReference type="Proteomes" id="UP001154282"/>
    </source>
</evidence>
<organism evidence="1 2">
    <name type="scientific">Linum tenue</name>
    <dbReference type="NCBI Taxonomy" id="586396"/>
    <lineage>
        <taxon>Eukaryota</taxon>
        <taxon>Viridiplantae</taxon>
        <taxon>Streptophyta</taxon>
        <taxon>Embryophyta</taxon>
        <taxon>Tracheophyta</taxon>
        <taxon>Spermatophyta</taxon>
        <taxon>Magnoliopsida</taxon>
        <taxon>eudicotyledons</taxon>
        <taxon>Gunneridae</taxon>
        <taxon>Pentapetalae</taxon>
        <taxon>rosids</taxon>
        <taxon>fabids</taxon>
        <taxon>Malpighiales</taxon>
        <taxon>Linaceae</taxon>
        <taxon>Linum</taxon>
    </lineage>
</organism>
<dbReference type="PANTHER" id="PTHR39244">
    <property type="entry name" value="NATTERIN-4"/>
    <property type="match status" value="1"/>
</dbReference>
<dbReference type="PANTHER" id="PTHR39244:SF5">
    <property type="entry name" value="NATTERIN-3-LIKE"/>
    <property type="match status" value="1"/>
</dbReference>
<comment type="caution">
    <text evidence="1">The sequence shown here is derived from an EMBL/GenBank/DDBJ whole genome shotgun (WGS) entry which is preliminary data.</text>
</comment>
<dbReference type="InterPro" id="IPR036242">
    <property type="entry name" value="Agglutinin_dom_sf"/>
</dbReference>
<dbReference type="SUPFAM" id="SSF50382">
    <property type="entry name" value="Agglutinin"/>
    <property type="match status" value="1"/>
</dbReference>
<proteinExistence type="predicted"/>
<dbReference type="EMBL" id="CAMGYJ010000009">
    <property type="protein sequence ID" value="CAI0474120.1"/>
    <property type="molecule type" value="Genomic_DNA"/>
</dbReference>
<dbReference type="InterPro" id="IPR053237">
    <property type="entry name" value="Natterin_C"/>
</dbReference>
<accession>A0AAV0PU63</accession>
<dbReference type="AlphaFoldDB" id="A0AAV0PU63"/>
<protein>
    <submittedName>
        <fullName evidence="1">Uncharacterized protein</fullName>
    </submittedName>
</protein>
<evidence type="ECO:0000313" key="1">
    <source>
        <dbReference type="EMBL" id="CAI0474120.1"/>
    </source>
</evidence>
<name>A0AAV0PU63_9ROSI</name>